<protein>
    <submittedName>
        <fullName evidence="1">Uncharacterized protein</fullName>
    </submittedName>
</protein>
<evidence type="ECO:0000313" key="1">
    <source>
        <dbReference type="EMBL" id="CAK9010176.1"/>
    </source>
</evidence>
<accession>A0ABP0J788</accession>
<proteinExistence type="predicted"/>
<comment type="caution">
    <text evidence="1">The sequence shown here is derived from an EMBL/GenBank/DDBJ whole genome shotgun (WGS) entry which is preliminary data.</text>
</comment>
<keyword evidence="2" id="KW-1185">Reference proteome</keyword>
<evidence type="ECO:0000313" key="2">
    <source>
        <dbReference type="Proteomes" id="UP001642484"/>
    </source>
</evidence>
<gene>
    <name evidence="1" type="ORF">CCMP2556_LOCUS9980</name>
</gene>
<dbReference type="EMBL" id="CAXAMN010004592">
    <property type="protein sequence ID" value="CAK9010176.1"/>
    <property type="molecule type" value="Genomic_DNA"/>
</dbReference>
<name>A0ABP0J788_9DINO</name>
<sequence length="210" mass="23168">MPGADAHVAVVGSNFETNSSRLLVVVPAPGDAGVWDPTLGEHGKVAPMLLWAEANNYATAFFSHQALSAAPADTWDRIVRGSPARHAAVIVASGMLGCLQSALQHATHGSFHGASPCQKMLKVEVVGYQYFFELLRDKEDRWQSLELKKYYGFQGLKENDMPGLKRMGVDQRVQRLDRDRNNDELARLLKKHEEAKSKPEEGSDEEPGID</sequence>
<dbReference type="Proteomes" id="UP001642484">
    <property type="component" value="Unassembled WGS sequence"/>
</dbReference>
<reference evidence="1 2" key="1">
    <citation type="submission" date="2024-02" db="EMBL/GenBank/DDBJ databases">
        <authorList>
            <person name="Chen Y."/>
            <person name="Shah S."/>
            <person name="Dougan E. K."/>
            <person name="Thang M."/>
            <person name="Chan C."/>
        </authorList>
    </citation>
    <scope>NUCLEOTIDE SEQUENCE [LARGE SCALE GENOMIC DNA]</scope>
</reference>
<organism evidence="1 2">
    <name type="scientific">Durusdinium trenchii</name>
    <dbReference type="NCBI Taxonomy" id="1381693"/>
    <lineage>
        <taxon>Eukaryota</taxon>
        <taxon>Sar</taxon>
        <taxon>Alveolata</taxon>
        <taxon>Dinophyceae</taxon>
        <taxon>Suessiales</taxon>
        <taxon>Symbiodiniaceae</taxon>
        <taxon>Durusdinium</taxon>
    </lineage>
</organism>